<feature type="transmembrane region" description="Helical" evidence="1">
    <location>
        <begin position="12"/>
        <end position="29"/>
    </location>
</feature>
<gene>
    <name evidence="2" type="ORF">H1D33_18205</name>
</gene>
<organism evidence="2 3">
    <name type="scientific">Micromonospora robiginosa</name>
    <dbReference type="NCBI Taxonomy" id="2749844"/>
    <lineage>
        <taxon>Bacteria</taxon>
        <taxon>Bacillati</taxon>
        <taxon>Actinomycetota</taxon>
        <taxon>Actinomycetes</taxon>
        <taxon>Micromonosporales</taxon>
        <taxon>Micromonosporaceae</taxon>
        <taxon>Micromonospora</taxon>
    </lineage>
</organism>
<evidence type="ECO:0000313" key="2">
    <source>
        <dbReference type="EMBL" id="QLQ35327.1"/>
    </source>
</evidence>
<dbReference type="AlphaFoldDB" id="A0A7L6B056"/>
<dbReference type="KEGG" id="mfeu:H1D33_18205"/>
<reference evidence="3" key="1">
    <citation type="submission" date="2020-07" db="EMBL/GenBank/DDBJ databases">
        <title>A new Micromonospora strain with potent antibiotic activity isolated from the microbiome of a mid-Atlantic deep-sea sponge.</title>
        <authorList>
            <person name="Back C.R."/>
            <person name="Stennett H.L."/>
            <person name="Williams S.E."/>
            <person name="Wang L."/>
            <person name="Ojeda Gomez J."/>
            <person name="Abdulle O.M."/>
            <person name="Duffy T."/>
            <person name="Hendry K.R."/>
            <person name="Powell D."/>
            <person name="Stach J.E."/>
            <person name="Essex-Lopresti A.E."/>
            <person name="Willis C.L."/>
            <person name="Curnow P."/>
            <person name="Race P.R."/>
        </authorList>
    </citation>
    <scope>NUCLEOTIDE SEQUENCE [LARGE SCALE GENOMIC DNA]</scope>
    <source>
        <strain evidence="3">28ISP2-46</strain>
    </source>
</reference>
<reference evidence="2 3" key="2">
    <citation type="journal article" date="2021" name="Mar. Drugs">
        <title>A New Micromonospora Strain with Antibiotic Activity Isolated from the Microbiome of a Mid-Atlantic Deep-Sea Sponge.</title>
        <authorList>
            <person name="Back C.R."/>
            <person name="Stennett H.L."/>
            <person name="Williams S.E."/>
            <person name="Wang L."/>
            <person name="Ojeda Gomez J."/>
            <person name="Abdulle O.M."/>
            <person name="Duffy T."/>
            <person name="Neal C."/>
            <person name="Mantell J."/>
            <person name="Jepson M.A."/>
            <person name="Hendry K.R."/>
            <person name="Powell D."/>
            <person name="Stach J.E.M."/>
            <person name="Essex-Lopresti A.E."/>
            <person name="Willis C.L."/>
            <person name="Curnow P."/>
            <person name="Race P.R."/>
        </authorList>
    </citation>
    <scope>NUCLEOTIDE SEQUENCE [LARGE SCALE GENOMIC DNA]</scope>
    <source>
        <strain evidence="2 3">28ISP2-46</strain>
    </source>
</reference>
<keyword evidence="3" id="KW-1185">Reference proteome</keyword>
<proteinExistence type="predicted"/>
<keyword evidence="1" id="KW-1133">Transmembrane helix</keyword>
<name>A0A7L6B056_9ACTN</name>
<accession>A0A7L6B056</accession>
<keyword evidence="1" id="KW-0812">Transmembrane</keyword>
<keyword evidence="1" id="KW-0472">Membrane</keyword>
<protein>
    <submittedName>
        <fullName evidence="2">Uncharacterized protein</fullName>
    </submittedName>
</protein>
<evidence type="ECO:0000313" key="3">
    <source>
        <dbReference type="Proteomes" id="UP000510844"/>
    </source>
</evidence>
<dbReference type="EMBL" id="CP059322">
    <property type="protein sequence ID" value="QLQ35327.1"/>
    <property type="molecule type" value="Genomic_DNA"/>
</dbReference>
<dbReference type="RefSeq" id="WP_181567860.1">
    <property type="nucleotide sequence ID" value="NZ_CP059322.2"/>
</dbReference>
<dbReference type="Gene3D" id="3.40.50.2300">
    <property type="match status" value="1"/>
</dbReference>
<evidence type="ECO:0000256" key="1">
    <source>
        <dbReference type="SAM" id="Phobius"/>
    </source>
</evidence>
<sequence length="168" mass="17859">MTSAIQWRRWGPVVAVVVAVLAVVIWITAKGEEQPRARQYKAFTSCLLTDDRGVAGDLAVQVWSGMQDASLATRTKVEYLSVIGPQTADNAGTYLASLAQFHCDLVFLAGAAPTSAALAGAARFPDQRFIAVGDRPAEGRPNVTWLGGSSQDVRRAVSSAIREAAGRD</sequence>
<dbReference type="Proteomes" id="UP000510844">
    <property type="component" value="Chromosome"/>
</dbReference>